<dbReference type="Proteomes" id="UP000023152">
    <property type="component" value="Unassembled WGS sequence"/>
</dbReference>
<protein>
    <recommendedName>
        <fullName evidence="4">GH16 domain-containing protein</fullName>
    </recommendedName>
</protein>
<sequence length="389" mass="43312">MLRPCVVLFFWTLLWTLGWTSGVTVEITSQSAFGSNTDRSFHGVLSGVSDATQYTVISAIQGGNWWGPKTYVVPKSDGTFVGSVGSATNDKYGVRIALWVFANTDVPAYGDISILNEPVVTASTITGDNSTVQYFKIVDRFVQYVRGGYGFGLKTYDSRVGPGDNYFGYNSDLTYHNDSDDSLHLYIYLNETSGQYYCTEYYGLEPLGYGSYIFSTKSRVDLLADQGRWSVLGMFTYDETASETAYNEVDFEVSKWGYSADPTNAQFVIQPYGEDGHLKRFTIPHSNSSGSLYDELTLIDEYNFTDSAQVPPPGNTTVHINLWTANHTQQDVQQTAVISGFWHFDTPFYQLQYIPTSTVQPASPASSHFTSFALCCVPLLTLLTLCYIF</sequence>
<keyword evidence="1" id="KW-0732">Signal</keyword>
<dbReference type="AlphaFoldDB" id="X6P4F8"/>
<feature type="chain" id="PRO_5004975693" description="GH16 domain-containing protein" evidence="1">
    <location>
        <begin position="23"/>
        <end position="389"/>
    </location>
</feature>
<dbReference type="EMBL" id="ASPP01003800">
    <property type="protein sequence ID" value="ETO32954.1"/>
    <property type="molecule type" value="Genomic_DNA"/>
</dbReference>
<evidence type="ECO:0000313" key="3">
    <source>
        <dbReference type="Proteomes" id="UP000023152"/>
    </source>
</evidence>
<organism evidence="2 3">
    <name type="scientific">Reticulomyxa filosa</name>
    <dbReference type="NCBI Taxonomy" id="46433"/>
    <lineage>
        <taxon>Eukaryota</taxon>
        <taxon>Sar</taxon>
        <taxon>Rhizaria</taxon>
        <taxon>Retaria</taxon>
        <taxon>Foraminifera</taxon>
        <taxon>Monothalamids</taxon>
        <taxon>Reticulomyxidae</taxon>
        <taxon>Reticulomyxa</taxon>
    </lineage>
</organism>
<keyword evidence="3" id="KW-1185">Reference proteome</keyword>
<name>X6P4F8_RETFI</name>
<reference evidence="2 3" key="1">
    <citation type="journal article" date="2013" name="Curr. Biol.">
        <title>The Genome of the Foraminiferan Reticulomyxa filosa.</title>
        <authorList>
            <person name="Glockner G."/>
            <person name="Hulsmann N."/>
            <person name="Schleicher M."/>
            <person name="Noegel A.A."/>
            <person name="Eichinger L."/>
            <person name="Gallinger C."/>
            <person name="Pawlowski J."/>
            <person name="Sierra R."/>
            <person name="Euteneuer U."/>
            <person name="Pillet L."/>
            <person name="Moustafa A."/>
            <person name="Platzer M."/>
            <person name="Groth M."/>
            <person name="Szafranski K."/>
            <person name="Schliwa M."/>
        </authorList>
    </citation>
    <scope>NUCLEOTIDE SEQUENCE [LARGE SCALE GENOMIC DNA]</scope>
</reference>
<feature type="signal peptide" evidence="1">
    <location>
        <begin position="1"/>
        <end position="22"/>
    </location>
</feature>
<proteinExistence type="predicted"/>
<accession>X6P4F8</accession>
<evidence type="ECO:0008006" key="4">
    <source>
        <dbReference type="Google" id="ProtNLM"/>
    </source>
</evidence>
<gene>
    <name evidence="2" type="ORF">RFI_04155</name>
</gene>
<evidence type="ECO:0000256" key="1">
    <source>
        <dbReference type="SAM" id="SignalP"/>
    </source>
</evidence>
<evidence type="ECO:0000313" key="2">
    <source>
        <dbReference type="EMBL" id="ETO32954.1"/>
    </source>
</evidence>
<comment type="caution">
    <text evidence="2">The sequence shown here is derived from an EMBL/GenBank/DDBJ whole genome shotgun (WGS) entry which is preliminary data.</text>
</comment>